<protein>
    <recommendedName>
        <fullName evidence="8">DDE Tnp4 domain-containing protein</fullName>
    </recommendedName>
</protein>
<reference evidence="9" key="1">
    <citation type="submission" date="2022-03" db="EMBL/GenBank/DDBJ databases">
        <authorList>
            <person name="Sayadi A."/>
        </authorList>
    </citation>
    <scope>NUCLEOTIDE SEQUENCE</scope>
</reference>
<dbReference type="PANTHER" id="PTHR22930">
    <property type="match status" value="1"/>
</dbReference>
<comment type="caution">
    <text evidence="9">The sequence shown here is derived from an EMBL/GenBank/DDBJ whole genome shotgun (WGS) entry which is preliminary data.</text>
</comment>
<keyword evidence="4" id="KW-0540">Nuclease</keyword>
<sequence>MPEKWKEVSAEFMNMWNFPNVIGALDGKHIMLQAPFNTGSDFFNYKEFFSIVMLALVDASYNFMFVDVGTQDRISDGGVFNDSLLKEKNDNESLNLPPPKQLDGTNYVIPYHFVADTAFPLSNHIMKPYPGQHPKGSTKRVFNYRLSRARCIVENVFGILASVFRVLRKPMLLQPEKAQLVVMTVCLLHNFLRKSQNSVNLYTPPGTFDTEVDGIITPGRWRRDNSEMNSLLPLTIVGRRSQLTAHTMRDQIADYCVNVATLPWQNGM</sequence>
<dbReference type="InterPro" id="IPR027806">
    <property type="entry name" value="HARBI1_dom"/>
</dbReference>
<dbReference type="GO" id="GO:0046872">
    <property type="term" value="F:metal ion binding"/>
    <property type="evidence" value="ECO:0007669"/>
    <property type="project" value="UniProtKB-KW"/>
</dbReference>
<keyword evidence="5" id="KW-0479">Metal-binding</keyword>
<evidence type="ECO:0000256" key="3">
    <source>
        <dbReference type="ARBA" id="ARBA00006958"/>
    </source>
</evidence>
<keyword evidence="10" id="KW-1185">Reference proteome</keyword>
<dbReference type="GO" id="GO:0004518">
    <property type="term" value="F:nuclease activity"/>
    <property type="evidence" value="ECO:0007669"/>
    <property type="project" value="UniProtKB-KW"/>
</dbReference>
<comment type="cofactor">
    <cofactor evidence="1">
        <name>a divalent metal cation</name>
        <dbReference type="ChEBI" id="CHEBI:60240"/>
    </cofactor>
</comment>
<gene>
    <name evidence="9" type="ORF">ACAOBT_LOCUS12760</name>
</gene>
<feature type="domain" description="DDE Tnp4" evidence="8">
    <location>
        <begin position="25"/>
        <end position="190"/>
    </location>
</feature>
<proteinExistence type="inferred from homology"/>
<dbReference type="InterPro" id="IPR045249">
    <property type="entry name" value="HARBI1-like"/>
</dbReference>
<evidence type="ECO:0000256" key="4">
    <source>
        <dbReference type="ARBA" id="ARBA00022722"/>
    </source>
</evidence>
<dbReference type="Pfam" id="PF13359">
    <property type="entry name" value="DDE_Tnp_4"/>
    <property type="match status" value="1"/>
</dbReference>
<comment type="subcellular location">
    <subcellularLocation>
        <location evidence="2">Nucleus</location>
    </subcellularLocation>
</comment>
<keyword evidence="7" id="KW-0539">Nucleus</keyword>
<dbReference type="GO" id="GO:0016787">
    <property type="term" value="F:hydrolase activity"/>
    <property type="evidence" value="ECO:0007669"/>
    <property type="project" value="UniProtKB-KW"/>
</dbReference>
<dbReference type="EMBL" id="CAKOFQ010006860">
    <property type="protein sequence ID" value="CAH1977608.1"/>
    <property type="molecule type" value="Genomic_DNA"/>
</dbReference>
<name>A0A9P0KQI0_ACAOB</name>
<evidence type="ECO:0000256" key="1">
    <source>
        <dbReference type="ARBA" id="ARBA00001968"/>
    </source>
</evidence>
<keyword evidence="6" id="KW-0378">Hydrolase</keyword>
<accession>A0A9P0KQI0</accession>
<evidence type="ECO:0000256" key="2">
    <source>
        <dbReference type="ARBA" id="ARBA00004123"/>
    </source>
</evidence>
<organism evidence="9 10">
    <name type="scientific">Acanthoscelides obtectus</name>
    <name type="common">Bean weevil</name>
    <name type="synonym">Bruchus obtectus</name>
    <dbReference type="NCBI Taxonomy" id="200917"/>
    <lineage>
        <taxon>Eukaryota</taxon>
        <taxon>Metazoa</taxon>
        <taxon>Ecdysozoa</taxon>
        <taxon>Arthropoda</taxon>
        <taxon>Hexapoda</taxon>
        <taxon>Insecta</taxon>
        <taxon>Pterygota</taxon>
        <taxon>Neoptera</taxon>
        <taxon>Endopterygota</taxon>
        <taxon>Coleoptera</taxon>
        <taxon>Polyphaga</taxon>
        <taxon>Cucujiformia</taxon>
        <taxon>Chrysomeloidea</taxon>
        <taxon>Chrysomelidae</taxon>
        <taxon>Bruchinae</taxon>
        <taxon>Bruchini</taxon>
        <taxon>Acanthoscelides</taxon>
    </lineage>
</organism>
<evidence type="ECO:0000256" key="7">
    <source>
        <dbReference type="ARBA" id="ARBA00023242"/>
    </source>
</evidence>
<evidence type="ECO:0000256" key="6">
    <source>
        <dbReference type="ARBA" id="ARBA00022801"/>
    </source>
</evidence>
<dbReference type="GO" id="GO:0005634">
    <property type="term" value="C:nucleus"/>
    <property type="evidence" value="ECO:0007669"/>
    <property type="project" value="UniProtKB-SubCell"/>
</dbReference>
<dbReference type="PANTHER" id="PTHR22930:SF269">
    <property type="entry name" value="NUCLEASE HARBI1-LIKE PROTEIN"/>
    <property type="match status" value="1"/>
</dbReference>
<dbReference type="OrthoDB" id="8189124at2759"/>
<evidence type="ECO:0000256" key="5">
    <source>
        <dbReference type="ARBA" id="ARBA00022723"/>
    </source>
</evidence>
<dbReference type="AlphaFoldDB" id="A0A9P0KQI0"/>
<evidence type="ECO:0000259" key="8">
    <source>
        <dbReference type="Pfam" id="PF13359"/>
    </source>
</evidence>
<evidence type="ECO:0000313" key="9">
    <source>
        <dbReference type="EMBL" id="CAH1977608.1"/>
    </source>
</evidence>
<evidence type="ECO:0000313" key="10">
    <source>
        <dbReference type="Proteomes" id="UP001152888"/>
    </source>
</evidence>
<dbReference type="Proteomes" id="UP001152888">
    <property type="component" value="Unassembled WGS sequence"/>
</dbReference>
<comment type="similarity">
    <text evidence="3">Belongs to the HARBI1 family.</text>
</comment>